<sequence>MNAMSLTYEFASVDADGQSMAETSNLMLRKPTQLQDYAHTVGVNPSTLLRPYYDVIADADSMHALTREIADAKALRGIQCARGSSMCHVDFLAMDAAANPALSVQSLLGEDDDDLEWDDEDDQPPATDSPNEVVPTAKKQTSRDDSPRGDRASDLDDDEAWWMDDIASFGNKANSTTSSSSLEWASVAEIDVSTFYATIPDMAITFPFELDSFQKQAIVHLENHECVFIAAHTSAGKTV</sequence>
<dbReference type="GO" id="GO:0005524">
    <property type="term" value="F:ATP binding"/>
    <property type="evidence" value="ECO:0007669"/>
    <property type="project" value="UniProtKB-KW"/>
</dbReference>
<dbReference type="GO" id="GO:0055087">
    <property type="term" value="C:Ski complex"/>
    <property type="evidence" value="ECO:0007669"/>
    <property type="project" value="TreeGrafter"/>
</dbReference>
<reference evidence="6 7" key="1">
    <citation type="submission" date="2018-08" db="EMBL/GenBank/DDBJ databases">
        <title>Aphanomyces genome sequencing and annotation.</title>
        <authorList>
            <person name="Minardi D."/>
            <person name="Oidtmann B."/>
            <person name="Van Der Giezen M."/>
            <person name="Studholme D.J."/>
        </authorList>
    </citation>
    <scope>NUCLEOTIDE SEQUENCE [LARGE SCALE GENOMIC DNA]</scope>
    <source>
        <strain evidence="6 7">NJM0002</strain>
    </source>
</reference>
<dbReference type="GO" id="GO:0070478">
    <property type="term" value="P:nuclear-transcribed mRNA catabolic process, 3'-5' exonucleolytic nonsense-mediated decay"/>
    <property type="evidence" value="ECO:0007669"/>
    <property type="project" value="TreeGrafter"/>
</dbReference>
<dbReference type="AlphaFoldDB" id="A0A418AIU9"/>
<gene>
    <name evidence="6" type="ORF">DYB32_009211</name>
</gene>
<feature type="region of interest" description="Disordered" evidence="5">
    <location>
        <begin position="112"/>
        <end position="157"/>
    </location>
</feature>
<evidence type="ECO:0008006" key="8">
    <source>
        <dbReference type="Google" id="ProtNLM"/>
    </source>
</evidence>
<dbReference type="InterPro" id="IPR050699">
    <property type="entry name" value="RNA-DNA_Helicase"/>
</dbReference>
<keyword evidence="1" id="KW-0547">Nucleotide-binding</keyword>
<keyword evidence="4" id="KW-0067">ATP-binding</keyword>
<evidence type="ECO:0000256" key="3">
    <source>
        <dbReference type="ARBA" id="ARBA00022806"/>
    </source>
</evidence>
<evidence type="ECO:0000256" key="5">
    <source>
        <dbReference type="SAM" id="MobiDB-lite"/>
    </source>
</evidence>
<dbReference type="GO" id="GO:0016787">
    <property type="term" value="F:hydrolase activity"/>
    <property type="evidence" value="ECO:0007669"/>
    <property type="project" value="UniProtKB-KW"/>
</dbReference>
<evidence type="ECO:0000313" key="7">
    <source>
        <dbReference type="Proteomes" id="UP000285060"/>
    </source>
</evidence>
<feature type="compositionally biased region" description="Basic and acidic residues" evidence="5">
    <location>
        <begin position="141"/>
        <end position="154"/>
    </location>
</feature>
<feature type="non-terminal residue" evidence="6">
    <location>
        <position position="239"/>
    </location>
</feature>
<protein>
    <recommendedName>
        <fullName evidence="8">DEAD/DEAH box helicase domain-containing protein</fullName>
    </recommendedName>
</protein>
<feature type="compositionally biased region" description="Acidic residues" evidence="5">
    <location>
        <begin position="112"/>
        <end position="123"/>
    </location>
</feature>
<evidence type="ECO:0000313" key="6">
    <source>
        <dbReference type="EMBL" id="RHY23411.1"/>
    </source>
</evidence>
<dbReference type="VEuPathDB" id="FungiDB:H310_14725"/>
<accession>A0A418AIU9</accession>
<dbReference type="PANTHER" id="PTHR12131">
    <property type="entry name" value="ATP-DEPENDENT RNA AND DNA HELICASE"/>
    <property type="match status" value="1"/>
</dbReference>
<dbReference type="Gene3D" id="3.40.50.300">
    <property type="entry name" value="P-loop containing nucleotide triphosphate hydrolases"/>
    <property type="match status" value="1"/>
</dbReference>
<organism evidence="6 7">
    <name type="scientific">Aphanomyces invadans</name>
    <dbReference type="NCBI Taxonomy" id="157072"/>
    <lineage>
        <taxon>Eukaryota</taxon>
        <taxon>Sar</taxon>
        <taxon>Stramenopiles</taxon>
        <taxon>Oomycota</taxon>
        <taxon>Saprolegniomycetes</taxon>
        <taxon>Saprolegniales</taxon>
        <taxon>Verrucalvaceae</taxon>
        <taxon>Aphanomyces</taxon>
    </lineage>
</organism>
<name>A0A418AIU9_9STRA</name>
<keyword evidence="2" id="KW-0378">Hydrolase</keyword>
<dbReference type="EMBL" id="QUSY01001838">
    <property type="protein sequence ID" value="RHY23411.1"/>
    <property type="molecule type" value="Genomic_DNA"/>
</dbReference>
<dbReference type="GO" id="GO:0004386">
    <property type="term" value="F:helicase activity"/>
    <property type="evidence" value="ECO:0007669"/>
    <property type="project" value="UniProtKB-KW"/>
</dbReference>
<keyword evidence="7" id="KW-1185">Reference proteome</keyword>
<dbReference type="InterPro" id="IPR027417">
    <property type="entry name" value="P-loop_NTPase"/>
</dbReference>
<keyword evidence="3" id="KW-0347">Helicase</keyword>
<evidence type="ECO:0000256" key="1">
    <source>
        <dbReference type="ARBA" id="ARBA00022741"/>
    </source>
</evidence>
<dbReference type="PANTHER" id="PTHR12131:SF1">
    <property type="entry name" value="ATP-DEPENDENT RNA HELICASE SUPV3L1, MITOCHONDRIAL-RELATED"/>
    <property type="match status" value="1"/>
</dbReference>
<proteinExistence type="predicted"/>
<evidence type="ECO:0000256" key="4">
    <source>
        <dbReference type="ARBA" id="ARBA00022840"/>
    </source>
</evidence>
<comment type="caution">
    <text evidence="6">The sequence shown here is derived from an EMBL/GenBank/DDBJ whole genome shotgun (WGS) entry which is preliminary data.</text>
</comment>
<evidence type="ECO:0000256" key="2">
    <source>
        <dbReference type="ARBA" id="ARBA00022801"/>
    </source>
</evidence>
<dbReference type="Proteomes" id="UP000285060">
    <property type="component" value="Unassembled WGS sequence"/>
</dbReference>